<dbReference type="Proteomes" id="UP000008177">
    <property type="component" value="Unplaced contigs"/>
</dbReference>
<proteinExistence type="predicted"/>
<reference evidence="2" key="1">
    <citation type="journal article" date="2011" name="PLoS Genet.">
        <title>Genomic analysis of the necrotrophic fungal pathogens Sclerotinia sclerotiorum and Botrytis cinerea.</title>
        <authorList>
            <person name="Amselem J."/>
            <person name="Cuomo C.A."/>
            <person name="van Kan J.A."/>
            <person name="Viaud M."/>
            <person name="Benito E.P."/>
            <person name="Couloux A."/>
            <person name="Coutinho P.M."/>
            <person name="de Vries R.P."/>
            <person name="Dyer P.S."/>
            <person name="Fillinger S."/>
            <person name="Fournier E."/>
            <person name="Gout L."/>
            <person name="Hahn M."/>
            <person name="Kohn L."/>
            <person name="Lapalu N."/>
            <person name="Plummer K.M."/>
            <person name="Pradier J.M."/>
            <person name="Quevillon E."/>
            <person name="Sharon A."/>
            <person name="Simon A."/>
            <person name="ten Have A."/>
            <person name="Tudzynski B."/>
            <person name="Tudzynski P."/>
            <person name="Wincker P."/>
            <person name="Andrew M."/>
            <person name="Anthouard V."/>
            <person name="Beever R.E."/>
            <person name="Beffa R."/>
            <person name="Benoit I."/>
            <person name="Bouzid O."/>
            <person name="Brault B."/>
            <person name="Chen Z."/>
            <person name="Choquer M."/>
            <person name="Collemare J."/>
            <person name="Cotton P."/>
            <person name="Danchin E.G."/>
            <person name="Da Silva C."/>
            <person name="Gautier A."/>
            <person name="Giraud C."/>
            <person name="Giraud T."/>
            <person name="Gonzalez C."/>
            <person name="Grossetete S."/>
            <person name="Guldener U."/>
            <person name="Henrissat B."/>
            <person name="Howlett B.J."/>
            <person name="Kodira C."/>
            <person name="Kretschmer M."/>
            <person name="Lappartient A."/>
            <person name="Leroch M."/>
            <person name="Levis C."/>
            <person name="Mauceli E."/>
            <person name="Neuveglise C."/>
            <person name="Oeser B."/>
            <person name="Pearson M."/>
            <person name="Poulain J."/>
            <person name="Poussereau N."/>
            <person name="Quesneville H."/>
            <person name="Rascle C."/>
            <person name="Schumacher J."/>
            <person name="Segurens B."/>
            <person name="Sexton A."/>
            <person name="Silva E."/>
            <person name="Sirven C."/>
            <person name="Soanes D.M."/>
            <person name="Talbot N.J."/>
            <person name="Templeton M."/>
            <person name="Yandava C."/>
            <person name="Yarden O."/>
            <person name="Zeng Q."/>
            <person name="Rollins J.A."/>
            <person name="Lebrun M.H."/>
            <person name="Dickman M."/>
        </authorList>
    </citation>
    <scope>NUCLEOTIDE SEQUENCE [LARGE SCALE GENOMIC DNA]</scope>
    <source>
        <strain evidence="2">T4</strain>
    </source>
</reference>
<dbReference type="EMBL" id="FQ790266">
    <property type="protein sequence ID" value="CCD33881.1"/>
    <property type="molecule type" value="Genomic_DNA"/>
</dbReference>
<evidence type="ECO:0000313" key="2">
    <source>
        <dbReference type="Proteomes" id="UP000008177"/>
    </source>
</evidence>
<sequence>MPQRQRIQGYTWNDKRRRLLDHNAPPPKTITIAVTPP</sequence>
<dbReference type="AlphaFoldDB" id="G2XTL3"/>
<evidence type="ECO:0000313" key="1">
    <source>
        <dbReference type="EMBL" id="CCD33881.1"/>
    </source>
</evidence>
<gene>
    <name evidence="1" type="ORF">BofuT4_uP062790.1</name>
</gene>
<name>G2XTL3_BOTF4</name>
<dbReference type="HOGENOM" id="CLU_3350954_0_0_1"/>
<dbReference type="InParanoid" id="G2XTL3"/>
<protein>
    <submittedName>
        <fullName evidence="1">Uncharacterized protein</fullName>
    </submittedName>
</protein>
<accession>G2XTL3</accession>
<organism evidence="1 2">
    <name type="scientific">Botryotinia fuckeliana (strain T4)</name>
    <name type="common">Noble rot fungus</name>
    <name type="synonym">Botrytis cinerea</name>
    <dbReference type="NCBI Taxonomy" id="999810"/>
    <lineage>
        <taxon>Eukaryota</taxon>
        <taxon>Fungi</taxon>
        <taxon>Dikarya</taxon>
        <taxon>Ascomycota</taxon>
        <taxon>Pezizomycotina</taxon>
        <taxon>Leotiomycetes</taxon>
        <taxon>Helotiales</taxon>
        <taxon>Sclerotiniaceae</taxon>
        <taxon>Botrytis</taxon>
    </lineage>
</organism>